<dbReference type="FunFam" id="1.20.1310.10:FF:000020">
    <property type="entry name" value="Cullin-1, putative"/>
    <property type="match status" value="1"/>
</dbReference>
<feature type="region of interest" description="Disordered" evidence="2">
    <location>
        <begin position="734"/>
        <end position="754"/>
    </location>
</feature>
<gene>
    <name evidence="4" type="ORF">CTI12_AA318560</name>
</gene>
<dbReference type="GO" id="GO:0006511">
    <property type="term" value="P:ubiquitin-dependent protein catabolic process"/>
    <property type="evidence" value="ECO:0007669"/>
    <property type="project" value="InterPro"/>
</dbReference>
<comment type="similarity">
    <text evidence="1">Belongs to the cullin family.</text>
</comment>
<organism evidence="4 5">
    <name type="scientific">Artemisia annua</name>
    <name type="common">Sweet wormwood</name>
    <dbReference type="NCBI Taxonomy" id="35608"/>
    <lineage>
        <taxon>Eukaryota</taxon>
        <taxon>Viridiplantae</taxon>
        <taxon>Streptophyta</taxon>
        <taxon>Embryophyta</taxon>
        <taxon>Tracheophyta</taxon>
        <taxon>Spermatophyta</taxon>
        <taxon>Magnoliopsida</taxon>
        <taxon>eudicotyledons</taxon>
        <taxon>Gunneridae</taxon>
        <taxon>Pentapetalae</taxon>
        <taxon>asterids</taxon>
        <taxon>campanulids</taxon>
        <taxon>Asterales</taxon>
        <taxon>Asteraceae</taxon>
        <taxon>Asteroideae</taxon>
        <taxon>Anthemideae</taxon>
        <taxon>Artemisiinae</taxon>
        <taxon>Artemisia</taxon>
    </lineage>
</organism>
<proteinExistence type="inferred from homology"/>
<dbReference type="FunFam" id="1.20.1310.10:FF:000021">
    <property type="entry name" value="Cullin-1, putative"/>
    <property type="match status" value="1"/>
</dbReference>
<protein>
    <submittedName>
        <fullName evidence="4">Cullin</fullName>
    </submittedName>
</protein>
<evidence type="ECO:0000313" key="4">
    <source>
        <dbReference type="EMBL" id="PWA56190.1"/>
    </source>
</evidence>
<dbReference type="Gene3D" id="1.20.1310.10">
    <property type="entry name" value="Cullin Repeats"/>
    <property type="match status" value="3"/>
</dbReference>
<feature type="region of interest" description="Disordered" evidence="2">
    <location>
        <begin position="929"/>
        <end position="963"/>
    </location>
</feature>
<dbReference type="GO" id="GO:0031625">
    <property type="term" value="F:ubiquitin protein ligase binding"/>
    <property type="evidence" value="ECO:0007669"/>
    <property type="project" value="InterPro"/>
</dbReference>
<sequence length="994" mass="115050">MDQFQQPISFEEGWSRMETAIEKLKRIMEGKPEQFNSEEYIMNYTTIYNMCNQKPLKDHSRRLYDKFKEVFDDYIRLVVLPSLREKHDEFMLEELVRRWENHKVMVRWLSLFFGYLDRYYIVRSSLPPLRETGLSFFRDSVYEEIKGRAKDAVIELINKEREGEQIDRALLKNVLGLFVEIGKGSMEFYVDDFEAFMIADTSDYYSRKASNWIIEDSCPDYMLKAEECLEKEKNRVDNYLHSISEPRLKAKVQSELLENYINQLLEKENSGLRTLLRDDKVDDLTRMYKLFSQIPKGLDPVANMFKQHVTAEGTTLVQQADDAASKKQSENVGGPQEQVFVKRVIDLHDKFMAYVIDCFSNHTLFHKALKEAFEVFCNKSVAGCSTAELLSAYCDNIHKKGGTEKLSDEAIEETLDKIDHLEVKASMWWTIDDGFVRSLRIFDIFDDGGVLTGLSGGDYRGGDVCGWWRKSHKKCPKSNLRENKKVSKVSHVFLFNCMHPNGKSLISRKPDKNRVFTVNLKHDGVFTTEPFGYLQGDEKQITDLNFEGTPLIEGLSELNNDANLQDFLRVGYENKWVIDLFTEHFRYDALDFAREATREVSNDFDGSTGAYCSSDEEEIDNLFNEPIAVNTDEVPLLEDPEASRLAPCHKVQKGVIYPKFDPTVQWDKQQPDLGMRFEHSEQFKICLANYGGQMTFVSVLGRDVESGRFAGYSSRKSKSKKKLFKEGEGISKCGEGPSVASKQPKKLKKKTLKKKSVKHNVGVRVTRSSKKTMVKELAKKEKVHLKHHRQGENTFQIKSLKPDHKCSRNYNLGSLVTYRWIAHQYAKEIIADPHFTLLKMKADIKEKFRINVSLGQCKRAKQRALFDFVGEDEEVEEKQQHWYSERCSPEESFEVEPFNRNVNTVNDKLETQESFAINSEQVEAFEKCEPIDKGQDEPKQKRGRKRKATTFDPDMRIYHKNRGRSKRIFGIKMKKTGFGSNCEGSTTEKAFSVE</sequence>
<evidence type="ECO:0000256" key="1">
    <source>
        <dbReference type="ARBA" id="ARBA00006019"/>
    </source>
</evidence>
<feature type="compositionally biased region" description="Basic and acidic residues" evidence="2">
    <location>
        <begin position="929"/>
        <end position="940"/>
    </location>
</feature>
<keyword evidence="5" id="KW-1185">Reference proteome</keyword>
<dbReference type="InterPro" id="IPR045093">
    <property type="entry name" value="Cullin"/>
</dbReference>
<evidence type="ECO:0000259" key="3">
    <source>
        <dbReference type="Pfam" id="PF00888"/>
    </source>
</evidence>
<feature type="domain" description="Cullin N-terminal" evidence="3">
    <location>
        <begin position="14"/>
        <end position="418"/>
    </location>
</feature>
<dbReference type="STRING" id="35608.A0A2U1M4P8"/>
<dbReference type="Proteomes" id="UP000245207">
    <property type="component" value="Unassembled WGS sequence"/>
</dbReference>
<name>A0A2U1M4P8_ARTAN</name>
<accession>A0A2U1M4P8</accession>
<dbReference type="PANTHER" id="PTHR11932">
    <property type="entry name" value="CULLIN"/>
    <property type="match status" value="1"/>
</dbReference>
<dbReference type="SUPFAM" id="SSF74788">
    <property type="entry name" value="Cullin repeat-like"/>
    <property type="match status" value="1"/>
</dbReference>
<comment type="caution">
    <text evidence="4">The sequence shown here is derived from an EMBL/GenBank/DDBJ whole genome shotgun (WGS) entry which is preliminary data.</text>
</comment>
<dbReference type="OrthoDB" id="27073at2759"/>
<feature type="compositionally biased region" description="Basic residues" evidence="2">
    <location>
        <begin position="743"/>
        <end position="754"/>
    </location>
</feature>
<dbReference type="InterPro" id="IPR001373">
    <property type="entry name" value="Cullin_N"/>
</dbReference>
<dbReference type="AlphaFoldDB" id="A0A2U1M4P8"/>
<reference evidence="4 5" key="1">
    <citation type="journal article" date="2018" name="Mol. Plant">
        <title>The genome of Artemisia annua provides insight into the evolution of Asteraceae family and artemisinin biosynthesis.</title>
        <authorList>
            <person name="Shen Q."/>
            <person name="Zhang L."/>
            <person name="Liao Z."/>
            <person name="Wang S."/>
            <person name="Yan T."/>
            <person name="Shi P."/>
            <person name="Liu M."/>
            <person name="Fu X."/>
            <person name="Pan Q."/>
            <person name="Wang Y."/>
            <person name="Lv Z."/>
            <person name="Lu X."/>
            <person name="Zhang F."/>
            <person name="Jiang W."/>
            <person name="Ma Y."/>
            <person name="Chen M."/>
            <person name="Hao X."/>
            <person name="Li L."/>
            <person name="Tang Y."/>
            <person name="Lv G."/>
            <person name="Zhou Y."/>
            <person name="Sun X."/>
            <person name="Brodelius P.E."/>
            <person name="Rose J.K.C."/>
            <person name="Tang K."/>
        </authorList>
    </citation>
    <scope>NUCLEOTIDE SEQUENCE [LARGE SCALE GENOMIC DNA]</scope>
    <source>
        <strain evidence="5">cv. Huhao1</strain>
        <tissue evidence="4">Leaf</tissue>
    </source>
</reference>
<evidence type="ECO:0000313" key="5">
    <source>
        <dbReference type="Proteomes" id="UP000245207"/>
    </source>
</evidence>
<dbReference type="EMBL" id="PKPP01006539">
    <property type="protein sequence ID" value="PWA56190.1"/>
    <property type="molecule type" value="Genomic_DNA"/>
</dbReference>
<dbReference type="FunFam" id="1.20.1310.10:FF:000001">
    <property type="entry name" value="Cullin 3"/>
    <property type="match status" value="1"/>
</dbReference>
<evidence type="ECO:0000256" key="2">
    <source>
        <dbReference type="SAM" id="MobiDB-lite"/>
    </source>
</evidence>
<dbReference type="Pfam" id="PF00888">
    <property type="entry name" value="Cullin"/>
    <property type="match status" value="1"/>
</dbReference>
<dbReference type="InterPro" id="IPR016159">
    <property type="entry name" value="Cullin_repeat-like_dom_sf"/>
</dbReference>